<keyword evidence="1" id="KW-0472">Membrane</keyword>
<feature type="transmembrane region" description="Helical" evidence="1">
    <location>
        <begin position="18"/>
        <end position="36"/>
    </location>
</feature>
<name>A0A382N2Q3_9ZZZZ</name>
<feature type="non-terminal residue" evidence="2">
    <location>
        <position position="1"/>
    </location>
</feature>
<organism evidence="2">
    <name type="scientific">marine metagenome</name>
    <dbReference type="NCBI Taxonomy" id="408172"/>
    <lineage>
        <taxon>unclassified sequences</taxon>
        <taxon>metagenomes</taxon>
        <taxon>ecological metagenomes</taxon>
    </lineage>
</organism>
<accession>A0A382N2Q3</accession>
<dbReference type="EMBL" id="UINC01097045">
    <property type="protein sequence ID" value="SVC54427.1"/>
    <property type="molecule type" value="Genomic_DNA"/>
</dbReference>
<reference evidence="2" key="1">
    <citation type="submission" date="2018-05" db="EMBL/GenBank/DDBJ databases">
        <authorList>
            <person name="Lanie J.A."/>
            <person name="Ng W.-L."/>
            <person name="Kazmierczak K.M."/>
            <person name="Andrzejewski T.M."/>
            <person name="Davidsen T.M."/>
            <person name="Wayne K.J."/>
            <person name="Tettelin H."/>
            <person name="Glass J.I."/>
            <person name="Rusch D."/>
            <person name="Podicherti R."/>
            <person name="Tsui H.-C.T."/>
            <person name="Winkler M.E."/>
        </authorList>
    </citation>
    <scope>NUCLEOTIDE SEQUENCE</scope>
</reference>
<feature type="transmembrane region" description="Helical" evidence="1">
    <location>
        <begin position="82"/>
        <end position="110"/>
    </location>
</feature>
<dbReference type="AlphaFoldDB" id="A0A382N2Q3"/>
<gene>
    <name evidence="2" type="ORF">METZ01_LOCUS307281</name>
</gene>
<dbReference type="InterPro" id="IPR043130">
    <property type="entry name" value="CDP-OH_PTrfase_TM_dom"/>
</dbReference>
<sequence>SFFVALGYGVSQVNEQVFWFWLGIIAALGAFIDYVVDLHYYAKNKKEIDAITREEQAVQFKRPQNTLDWLIYIFHKLSRADFCFIVLILAIFNLTYILLPFAAIGAQIYWVTDLFERARGYHT</sequence>
<protein>
    <submittedName>
        <fullName evidence="2">Uncharacterized protein</fullName>
    </submittedName>
</protein>
<evidence type="ECO:0000313" key="2">
    <source>
        <dbReference type="EMBL" id="SVC54427.1"/>
    </source>
</evidence>
<dbReference type="Gene3D" id="1.20.120.1760">
    <property type="match status" value="1"/>
</dbReference>
<keyword evidence="1" id="KW-1133">Transmembrane helix</keyword>
<evidence type="ECO:0000256" key="1">
    <source>
        <dbReference type="SAM" id="Phobius"/>
    </source>
</evidence>
<keyword evidence="1" id="KW-0812">Transmembrane</keyword>
<proteinExistence type="predicted"/>